<evidence type="ECO:0000313" key="4">
    <source>
        <dbReference type="EMBL" id="EDV26052.1"/>
    </source>
</evidence>
<keyword evidence="5" id="KW-1185">Reference proteome</keyword>
<reference evidence="4 5" key="1">
    <citation type="journal article" date="2008" name="Nature">
        <title>The Trichoplax genome and the nature of placozoans.</title>
        <authorList>
            <person name="Srivastava M."/>
            <person name="Begovic E."/>
            <person name="Chapman J."/>
            <person name="Putnam N.H."/>
            <person name="Hellsten U."/>
            <person name="Kawashima T."/>
            <person name="Kuo A."/>
            <person name="Mitros T."/>
            <person name="Salamov A."/>
            <person name="Carpenter M.L."/>
            <person name="Signorovitch A.Y."/>
            <person name="Moreno M.A."/>
            <person name="Kamm K."/>
            <person name="Grimwood J."/>
            <person name="Schmutz J."/>
            <person name="Shapiro H."/>
            <person name="Grigoriev I.V."/>
            <person name="Buss L.W."/>
            <person name="Schierwater B."/>
            <person name="Dellaporta S.L."/>
            <person name="Rokhsar D.S."/>
        </authorList>
    </citation>
    <scope>NUCLEOTIDE SEQUENCE [LARGE SCALE GENOMIC DNA]</scope>
    <source>
        <strain evidence="4 5">Grell-BS-1999</strain>
    </source>
</reference>
<dbReference type="InterPro" id="IPR051276">
    <property type="entry name" value="Saccharopine_DH-like_oxidrdct"/>
</dbReference>
<dbReference type="SUPFAM" id="SSF51735">
    <property type="entry name" value="NAD(P)-binding Rossmann-fold domains"/>
    <property type="match status" value="1"/>
</dbReference>
<dbReference type="AlphaFoldDB" id="B3RVT4"/>
<dbReference type="GeneID" id="6752801"/>
<name>B3RVT4_TRIAD</name>
<dbReference type="RefSeq" id="XP_002112085.1">
    <property type="nucleotide sequence ID" value="XM_002112049.1"/>
</dbReference>
<dbReference type="PhylomeDB" id="B3RVT4"/>
<dbReference type="HOGENOM" id="CLU_031002_1_0_1"/>
<evidence type="ECO:0000259" key="3">
    <source>
        <dbReference type="Pfam" id="PF03435"/>
    </source>
</evidence>
<dbReference type="OrthoDB" id="10268090at2759"/>
<keyword evidence="2" id="KW-0812">Transmembrane</keyword>
<gene>
    <name evidence="4" type="ORF">TRIADDRAFT_63283</name>
</gene>
<keyword evidence="2" id="KW-1133">Transmembrane helix</keyword>
<dbReference type="FunCoup" id="B3RVT4">
    <property type="interactions" value="617"/>
</dbReference>
<keyword evidence="2" id="KW-0472">Membrane</keyword>
<evidence type="ECO:0000256" key="2">
    <source>
        <dbReference type="SAM" id="Phobius"/>
    </source>
</evidence>
<dbReference type="InterPro" id="IPR005097">
    <property type="entry name" value="Sacchrp_dh_NADP-bd"/>
</dbReference>
<dbReference type="InterPro" id="IPR036291">
    <property type="entry name" value="NAD(P)-bd_dom_sf"/>
</dbReference>
<comment type="similarity">
    <text evidence="1">Belongs to the saccharopine dehydrogenase family.</text>
</comment>
<dbReference type="Gene3D" id="3.40.50.720">
    <property type="entry name" value="NAD(P)-binding Rossmann-like Domain"/>
    <property type="match status" value="1"/>
</dbReference>
<dbReference type="InParanoid" id="B3RVT4"/>
<proteinExistence type="inferred from homology"/>
<dbReference type="GO" id="GO:0016020">
    <property type="term" value="C:membrane"/>
    <property type="evidence" value="ECO:0007669"/>
    <property type="project" value="GOC"/>
</dbReference>
<dbReference type="GO" id="GO:0005811">
    <property type="term" value="C:lipid droplet"/>
    <property type="evidence" value="ECO:0000318"/>
    <property type="project" value="GO_Central"/>
</dbReference>
<dbReference type="EMBL" id="DS985244">
    <property type="protein sequence ID" value="EDV26052.1"/>
    <property type="molecule type" value="Genomic_DNA"/>
</dbReference>
<sequence>MASDRKYDMIIYGASGFTGQYVVKELALVQNTNKNRPIKWAVAGRNRSKLQQVVDEIAKITGINLQDIEIIKADSKDENSIREMCSMTKIVLNCVGPYRFYGEAVVRNAVEQGCDHVDISGEPKFLEEMELKYHNKAKDANTYVVGSCGADSIPADLGVTFTRDSFPGQLGVVDCYINLNSGPAGTAVNFATWESAVHGFSDANKLRKMRKEANAVKLPKTAKSVVRRGNYFKSEETHGYGIPFMGSDRSVVQRTLRYFYREENELPFQCMHSIAIASTLGLYKFLFYGFLFSILSGYKFGRYLLLTFPGLFSNGIFRRGGPSQKQIDGTTFSLTFYGYGFKDKNKSSEGATPDTRFVTKVSGPEPGYVTTPICMVQAAIAILEERDLLPSTGGVFTPGAAFRKTNIIKKLNDRGLKFSVIEQPSPFDKKIR</sequence>
<dbReference type="eggNOG" id="KOG2733">
    <property type="taxonomic scope" value="Eukaryota"/>
</dbReference>
<evidence type="ECO:0000313" key="5">
    <source>
        <dbReference type="Proteomes" id="UP000009022"/>
    </source>
</evidence>
<dbReference type="KEGG" id="tad:TRIADDRAFT_63283"/>
<dbReference type="CTD" id="6752801"/>
<dbReference type="GO" id="GO:0009247">
    <property type="term" value="P:glycolipid biosynthetic process"/>
    <property type="evidence" value="ECO:0000318"/>
    <property type="project" value="GO_Central"/>
</dbReference>
<organism evidence="4 5">
    <name type="scientific">Trichoplax adhaerens</name>
    <name type="common">Trichoplax reptans</name>
    <dbReference type="NCBI Taxonomy" id="10228"/>
    <lineage>
        <taxon>Eukaryota</taxon>
        <taxon>Metazoa</taxon>
        <taxon>Placozoa</taxon>
        <taxon>Uniplacotomia</taxon>
        <taxon>Trichoplacea</taxon>
        <taxon>Trichoplacidae</taxon>
        <taxon>Trichoplax</taxon>
    </lineage>
</organism>
<dbReference type="FunFam" id="3.40.50.720:FF:000178">
    <property type="entry name" value="Saccharopine dehydrogenase-like oxidoreductase"/>
    <property type="match status" value="1"/>
</dbReference>
<evidence type="ECO:0000256" key="1">
    <source>
        <dbReference type="ARBA" id="ARBA00038048"/>
    </source>
</evidence>
<dbReference type="OMA" id="KRPVQMH"/>
<accession>B3RVT4</accession>
<feature type="domain" description="Saccharopine dehydrogenase NADP binding" evidence="3">
    <location>
        <begin position="10"/>
        <end position="145"/>
    </location>
</feature>
<feature type="transmembrane region" description="Helical" evidence="2">
    <location>
        <begin position="274"/>
        <end position="294"/>
    </location>
</feature>
<dbReference type="PANTHER" id="PTHR12286:SF5">
    <property type="entry name" value="SACCHAROPINE DEHYDROGENASE-LIKE OXIDOREDUCTASE"/>
    <property type="match status" value="1"/>
</dbReference>
<dbReference type="Pfam" id="PF03435">
    <property type="entry name" value="Sacchrp_dh_NADP"/>
    <property type="match status" value="1"/>
</dbReference>
<dbReference type="PANTHER" id="PTHR12286">
    <property type="entry name" value="SACCHAROPINE DEHYDROGENASE-LIKE OXIDOREDUCTASE"/>
    <property type="match status" value="1"/>
</dbReference>
<dbReference type="Proteomes" id="UP000009022">
    <property type="component" value="Unassembled WGS sequence"/>
</dbReference>
<protein>
    <recommendedName>
        <fullName evidence="3">Saccharopine dehydrogenase NADP binding domain-containing protein</fullName>
    </recommendedName>
</protein>